<sequence length="42" mass="4496">MENGIGGREVARDIRAGMTQAKSARAILSITVDRPPESMVNP</sequence>
<comment type="caution">
    <text evidence="1">The sequence shown here is derived from an EMBL/GenBank/DDBJ whole genome shotgun (WGS) entry which is preliminary data.</text>
</comment>
<organism evidence="1">
    <name type="scientific">hydrocarbon metagenome</name>
    <dbReference type="NCBI Taxonomy" id="938273"/>
    <lineage>
        <taxon>unclassified sequences</taxon>
        <taxon>metagenomes</taxon>
        <taxon>ecological metagenomes</taxon>
    </lineage>
</organism>
<name>A0A0W8FI98_9ZZZZ</name>
<accession>A0A0W8FI98</accession>
<dbReference type="EMBL" id="LNQE01001166">
    <property type="protein sequence ID" value="KUG20616.1"/>
    <property type="molecule type" value="Genomic_DNA"/>
</dbReference>
<reference evidence="1" key="1">
    <citation type="journal article" date="2015" name="Proc. Natl. Acad. Sci. U.S.A.">
        <title>Networks of energetic and metabolic interactions define dynamics in microbial communities.</title>
        <authorList>
            <person name="Embree M."/>
            <person name="Liu J.K."/>
            <person name="Al-Bassam M.M."/>
            <person name="Zengler K."/>
        </authorList>
    </citation>
    <scope>NUCLEOTIDE SEQUENCE</scope>
</reference>
<evidence type="ECO:0000313" key="1">
    <source>
        <dbReference type="EMBL" id="KUG20616.1"/>
    </source>
</evidence>
<proteinExistence type="predicted"/>
<protein>
    <submittedName>
        <fullName evidence="1">Uncharacterized protein</fullName>
    </submittedName>
</protein>
<gene>
    <name evidence="1" type="ORF">ASZ90_009649</name>
</gene>
<dbReference type="AlphaFoldDB" id="A0A0W8FI98"/>